<reference evidence="2" key="1">
    <citation type="submission" date="2013-06" db="EMBL/GenBank/DDBJ databases">
        <authorList>
            <person name="Zhao Q."/>
        </authorList>
    </citation>
    <scope>NUCLEOTIDE SEQUENCE</scope>
    <source>
        <strain evidence="2">cv. W1943</strain>
    </source>
</reference>
<proteinExistence type="predicted"/>
<dbReference type="Proteomes" id="UP000008022">
    <property type="component" value="Unassembled WGS sequence"/>
</dbReference>
<dbReference type="HOGENOM" id="CLU_2695185_0_0_1"/>
<dbReference type="Gramene" id="ORUFI05G10840.1">
    <property type="protein sequence ID" value="ORUFI05G10840.1"/>
    <property type="gene ID" value="ORUFI05G10840"/>
</dbReference>
<sequence length="74" mass="7589">MAGHGWLGRAPGWLVHGKLAGGIMVAGPARLRALVAEIEGGSSFYGTRRDLRSVDLPIDGGTTKIGCSGGAEKK</sequence>
<accession>A0A0E0PK43</accession>
<evidence type="ECO:0000313" key="2">
    <source>
        <dbReference type="Proteomes" id="UP000008022"/>
    </source>
</evidence>
<name>A0A0E0PK43_ORYRU</name>
<reference evidence="1" key="2">
    <citation type="submission" date="2015-06" db="UniProtKB">
        <authorList>
            <consortium name="EnsemblPlants"/>
        </authorList>
    </citation>
    <scope>IDENTIFICATION</scope>
</reference>
<dbReference type="EnsemblPlants" id="ORUFI05G10840.1">
    <property type="protein sequence ID" value="ORUFI05G10840.1"/>
    <property type="gene ID" value="ORUFI05G10840"/>
</dbReference>
<organism evidence="1 2">
    <name type="scientific">Oryza rufipogon</name>
    <name type="common">Brownbeard rice</name>
    <name type="synonym">Asian wild rice</name>
    <dbReference type="NCBI Taxonomy" id="4529"/>
    <lineage>
        <taxon>Eukaryota</taxon>
        <taxon>Viridiplantae</taxon>
        <taxon>Streptophyta</taxon>
        <taxon>Embryophyta</taxon>
        <taxon>Tracheophyta</taxon>
        <taxon>Spermatophyta</taxon>
        <taxon>Magnoliopsida</taxon>
        <taxon>Liliopsida</taxon>
        <taxon>Poales</taxon>
        <taxon>Poaceae</taxon>
        <taxon>BOP clade</taxon>
        <taxon>Oryzoideae</taxon>
        <taxon>Oryzeae</taxon>
        <taxon>Oryzinae</taxon>
        <taxon>Oryza</taxon>
    </lineage>
</organism>
<protein>
    <submittedName>
        <fullName evidence="1">Uncharacterized protein</fullName>
    </submittedName>
</protein>
<evidence type="ECO:0000313" key="1">
    <source>
        <dbReference type="EnsemblPlants" id="ORUFI05G10840.1"/>
    </source>
</evidence>
<dbReference type="AlphaFoldDB" id="A0A0E0PK43"/>
<keyword evidence="2" id="KW-1185">Reference proteome</keyword>